<name>A0AC61QQZ5_9BACT</name>
<dbReference type="EMBL" id="SRZC01000008">
    <property type="protein sequence ID" value="TGX82621.1"/>
    <property type="molecule type" value="Genomic_DNA"/>
</dbReference>
<comment type="caution">
    <text evidence="1">The sequence shown here is derived from an EMBL/GenBank/DDBJ whole genome shotgun (WGS) entry which is preliminary data.</text>
</comment>
<gene>
    <name evidence="1" type="ORF">E5358_06125</name>
</gene>
<protein>
    <submittedName>
        <fullName evidence="1">Uncharacterized protein</fullName>
    </submittedName>
</protein>
<sequence>MQNKQSLTRTIQFLLLTLSITGCSTTSSLEPGEQLYTGMKPTEYIKDNTTPSLTSVSQKDHFIDTKEELEAVLACAPNGALFGSSYYRTPFPWGLWIWNAFSQKKGAIPKWLTSSFGKAPVLISDVKPELRMSVAKTVLENNGYFRGNIQYKIHEGKPTTTRRDSVLRPHKAKVSYTVDMGPVFTIDSIAYKGYTEEEMALFNDSTTFLHKGDPFSVNALDNERARLYNIFRDNGYYFYKPQYAKYAADTIKVPGHVQLVMHKIDSLPIEANKKWYIGKTNFHIRRNFAEQLTDSITHRTLTIHYAGKKPAVRPRIVLKDILLKRRRLFSQANYEESMSRLSQKGIFSYVNINFTPRNMPTTDSLMTTTDSAKTDSCFLDMTVDCILDKPYDISMQANYTQKSNGRLGPGAGVSFSMRNAFRGGELLSFNVSGNYEFNVGKNNAGKKGSYNIITDMTLELPRLLLPNCMRPDINRARRMRAANRTTPLSLMHTSANTILRIARETINRTGSYRRHVLSGELTYNYKPNEVSRHSFTPLSIDYSYVAESTEEFWDKMENSVVALIALEDNFLPKMRYSYTYTSPSTKRHPIYFSGTVTECGNVANGILSLGKHHSWSEEGKTMFNAPVGQFMKLDLEWRKLWRVSTNASLIAHAAGGWMITYGNTSYAPFSEQYYVGGANDLRGFSTRSVGPGSFRYNDPDNIGIDNKEMNYLLANGDMKLKFSLEYRPRLFGSLYGAAFIDAGNVWCLDKSRRDTEGMGFKFKNLPKDLAVDAGVGIRYDLDFFIIRLDWAFIVHAPYDTGKSGYFNTPRFSKAQCLNFAIGYPF</sequence>
<keyword evidence="2" id="KW-1185">Reference proteome</keyword>
<accession>A0AC61QQZ5</accession>
<evidence type="ECO:0000313" key="1">
    <source>
        <dbReference type="EMBL" id="TGX82621.1"/>
    </source>
</evidence>
<evidence type="ECO:0000313" key="2">
    <source>
        <dbReference type="Proteomes" id="UP000308886"/>
    </source>
</evidence>
<dbReference type="Proteomes" id="UP000308886">
    <property type="component" value="Unassembled WGS sequence"/>
</dbReference>
<organism evidence="1 2">
    <name type="scientific">Palleniella muris</name>
    <dbReference type="NCBI Taxonomy" id="3038145"/>
    <lineage>
        <taxon>Bacteria</taxon>
        <taxon>Pseudomonadati</taxon>
        <taxon>Bacteroidota</taxon>
        <taxon>Bacteroidia</taxon>
        <taxon>Bacteroidales</taxon>
        <taxon>Prevotellaceae</taxon>
        <taxon>Palleniella</taxon>
    </lineage>
</organism>
<proteinExistence type="predicted"/>
<reference evidence="1" key="1">
    <citation type="submission" date="2019-04" db="EMBL/GenBank/DDBJ databases">
        <title>Microbes associate with the intestines of laboratory mice.</title>
        <authorList>
            <person name="Navarre W."/>
            <person name="Wong E."/>
            <person name="Huang K."/>
            <person name="Tropini C."/>
            <person name="Ng K."/>
            <person name="Yu B."/>
        </authorList>
    </citation>
    <scope>NUCLEOTIDE SEQUENCE</scope>
    <source>
        <strain evidence="1">NM73_A23</strain>
    </source>
</reference>